<comment type="caution">
    <text evidence="1">The sequence shown here is derived from an EMBL/GenBank/DDBJ whole genome shotgun (WGS) entry which is preliminary data.</text>
</comment>
<accession>A0A9D4FSZ8</accession>
<keyword evidence="2" id="KW-1185">Reference proteome</keyword>
<name>A0A9D4FSZ8_DREPO</name>
<dbReference type="Proteomes" id="UP000828390">
    <property type="component" value="Unassembled WGS sequence"/>
</dbReference>
<proteinExistence type="predicted"/>
<dbReference type="AlphaFoldDB" id="A0A9D4FSZ8"/>
<gene>
    <name evidence="1" type="ORF">DPMN_132715</name>
</gene>
<reference evidence="1" key="1">
    <citation type="journal article" date="2019" name="bioRxiv">
        <title>The Genome of the Zebra Mussel, Dreissena polymorpha: A Resource for Invasive Species Research.</title>
        <authorList>
            <person name="McCartney M.A."/>
            <person name="Auch B."/>
            <person name="Kono T."/>
            <person name="Mallez S."/>
            <person name="Zhang Y."/>
            <person name="Obille A."/>
            <person name="Becker A."/>
            <person name="Abrahante J.E."/>
            <person name="Garbe J."/>
            <person name="Badalamenti J.P."/>
            <person name="Herman A."/>
            <person name="Mangelson H."/>
            <person name="Liachko I."/>
            <person name="Sullivan S."/>
            <person name="Sone E.D."/>
            <person name="Koren S."/>
            <person name="Silverstein K.A.T."/>
            <person name="Beckman K.B."/>
            <person name="Gohl D.M."/>
        </authorList>
    </citation>
    <scope>NUCLEOTIDE SEQUENCE</scope>
    <source>
        <strain evidence="1">Duluth1</strain>
        <tissue evidence="1">Whole animal</tissue>
    </source>
</reference>
<reference evidence="1" key="2">
    <citation type="submission" date="2020-11" db="EMBL/GenBank/DDBJ databases">
        <authorList>
            <person name="McCartney M.A."/>
            <person name="Auch B."/>
            <person name="Kono T."/>
            <person name="Mallez S."/>
            <person name="Becker A."/>
            <person name="Gohl D.M."/>
            <person name="Silverstein K.A.T."/>
            <person name="Koren S."/>
            <person name="Bechman K.B."/>
            <person name="Herman A."/>
            <person name="Abrahante J.E."/>
            <person name="Garbe J."/>
        </authorList>
    </citation>
    <scope>NUCLEOTIDE SEQUENCE</scope>
    <source>
        <strain evidence="1">Duluth1</strain>
        <tissue evidence="1">Whole animal</tissue>
    </source>
</reference>
<organism evidence="1 2">
    <name type="scientific">Dreissena polymorpha</name>
    <name type="common">Zebra mussel</name>
    <name type="synonym">Mytilus polymorpha</name>
    <dbReference type="NCBI Taxonomy" id="45954"/>
    <lineage>
        <taxon>Eukaryota</taxon>
        <taxon>Metazoa</taxon>
        <taxon>Spiralia</taxon>
        <taxon>Lophotrochozoa</taxon>
        <taxon>Mollusca</taxon>
        <taxon>Bivalvia</taxon>
        <taxon>Autobranchia</taxon>
        <taxon>Heteroconchia</taxon>
        <taxon>Euheterodonta</taxon>
        <taxon>Imparidentia</taxon>
        <taxon>Neoheterodontei</taxon>
        <taxon>Myida</taxon>
        <taxon>Dreissenoidea</taxon>
        <taxon>Dreissenidae</taxon>
        <taxon>Dreissena</taxon>
    </lineage>
</organism>
<protein>
    <submittedName>
        <fullName evidence="1">Uncharacterized protein</fullName>
    </submittedName>
</protein>
<dbReference type="EMBL" id="JAIWYP010000006">
    <property type="protein sequence ID" value="KAH3804430.1"/>
    <property type="molecule type" value="Genomic_DNA"/>
</dbReference>
<sequence>MTYSLRDVVKPIRMVQVENLEHPVGILKKKIPAVRGVEDLGSSMSVLKRVKTSDLLAQAKGKAEERREVEKKRWNLWNEKTCWVPGCIEVAKYLKAHAFFTHVLTTLYIVQYVEILVCALENIIV</sequence>
<evidence type="ECO:0000313" key="2">
    <source>
        <dbReference type="Proteomes" id="UP000828390"/>
    </source>
</evidence>
<evidence type="ECO:0000313" key="1">
    <source>
        <dbReference type="EMBL" id="KAH3804430.1"/>
    </source>
</evidence>